<keyword evidence="3" id="KW-1185">Reference proteome</keyword>
<proteinExistence type="predicted"/>
<evidence type="ECO:0000313" key="3">
    <source>
        <dbReference type="Proteomes" id="UP001303473"/>
    </source>
</evidence>
<feature type="compositionally biased region" description="Polar residues" evidence="1">
    <location>
        <begin position="1"/>
        <end position="11"/>
    </location>
</feature>
<accession>A0AAN6NEZ0</accession>
<dbReference type="AlphaFoldDB" id="A0AAN6NEZ0"/>
<evidence type="ECO:0000256" key="1">
    <source>
        <dbReference type="SAM" id="MobiDB-lite"/>
    </source>
</evidence>
<evidence type="ECO:0000313" key="2">
    <source>
        <dbReference type="EMBL" id="KAK3944572.1"/>
    </source>
</evidence>
<reference evidence="3" key="1">
    <citation type="journal article" date="2023" name="Mol. Phylogenet. Evol.">
        <title>Genome-scale phylogeny and comparative genomics of the fungal order Sordariales.</title>
        <authorList>
            <person name="Hensen N."/>
            <person name="Bonometti L."/>
            <person name="Westerberg I."/>
            <person name="Brannstrom I.O."/>
            <person name="Guillou S."/>
            <person name="Cros-Aarteil S."/>
            <person name="Calhoun S."/>
            <person name="Haridas S."/>
            <person name="Kuo A."/>
            <person name="Mondo S."/>
            <person name="Pangilinan J."/>
            <person name="Riley R."/>
            <person name="LaButti K."/>
            <person name="Andreopoulos B."/>
            <person name="Lipzen A."/>
            <person name="Chen C."/>
            <person name="Yan M."/>
            <person name="Daum C."/>
            <person name="Ng V."/>
            <person name="Clum A."/>
            <person name="Steindorff A."/>
            <person name="Ohm R.A."/>
            <person name="Martin F."/>
            <person name="Silar P."/>
            <person name="Natvig D.O."/>
            <person name="Lalanne C."/>
            <person name="Gautier V."/>
            <person name="Ament-Velasquez S.L."/>
            <person name="Kruys A."/>
            <person name="Hutchinson M.I."/>
            <person name="Powell A.J."/>
            <person name="Barry K."/>
            <person name="Miller A.N."/>
            <person name="Grigoriev I.V."/>
            <person name="Debuchy R."/>
            <person name="Gladieux P."/>
            <person name="Hiltunen Thoren M."/>
            <person name="Johannesson H."/>
        </authorList>
    </citation>
    <scope>NUCLEOTIDE SEQUENCE [LARGE SCALE GENOMIC DNA]</scope>
    <source>
        <strain evidence="3">CBS 340.73</strain>
    </source>
</reference>
<feature type="region of interest" description="Disordered" evidence="1">
    <location>
        <begin position="1"/>
        <end position="31"/>
    </location>
</feature>
<sequence>MLCSCDSSMQTMRERSLEPRAVSPDGRSPSLDLDCGPPQRIFLHGLRHRTVPCEGPFCKDLNPAVLHVCVMLQGRTSRSLRPVPALQSSIYEHCSGSTGLARVGQKGRWHACAIGLPSVRARIYPRSLCVSSERVTRSNVSSSFPHPRAWNCVLNASIQHISSVVRRSQNRRIRLSGCPPPLRWIMRRSTAGAGLIVHNEHNWASRRAETLVRGLDISMLPISFRI</sequence>
<name>A0AAN6NEZ0_9PEZI</name>
<dbReference type="Proteomes" id="UP001303473">
    <property type="component" value="Unassembled WGS sequence"/>
</dbReference>
<protein>
    <submittedName>
        <fullName evidence="2">Uncharacterized protein</fullName>
    </submittedName>
</protein>
<comment type="caution">
    <text evidence="2">The sequence shown here is derived from an EMBL/GenBank/DDBJ whole genome shotgun (WGS) entry which is preliminary data.</text>
</comment>
<dbReference type="EMBL" id="MU853758">
    <property type="protein sequence ID" value="KAK3944572.1"/>
    <property type="molecule type" value="Genomic_DNA"/>
</dbReference>
<organism evidence="2 3">
    <name type="scientific">Diplogelasinospora grovesii</name>
    <dbReference type="NCBI Taxonomy" id="303347"/>
    <lineage>
        <taxon>Eukaryota</taxon>
        <taxon>Fungi</taxon>
        <taxon>Dikarya</taxon>
        <taxon>Ascomycota</taxon>
        <taxon>Pezizomycotina</taxon>
        <taxon>Sordariomycetes</taxon>
        <taxon>Sordariomycetidae</taxon>
        <taxon>Sordariales</taxon>
        <taxon>Diplogelasinosporaceae</taxon>
        <taxon>Diplogelasinospora</taxon>
    </lineage>
</organism>
<gene>
    <name evidence="2" type="ORF">QBC46DRAFT_373719</name>
</gene>